<evidence type="ECO:0000259" key="9">
    <source>
        <dbReference type="PROSITE" id="PS50002"/>
    </source>
</evidence>
<evidence type="ECO:0000256" key="6">
    <source>
        <dbReference type="PROSITE-ProRule" id="PRU00192"/>
    </source>
</evidence>
<dbReference type="Gene3D" id="1.20.1270.60">
    <property type="entry name" value="Arfaptin homology (AH) domain/BAR domain"/>
    <property type="match status" value="1"/>
</dbReference>
<keyword evidence="7" id="KW-0175">Coiled coil</keyword>
<dbReference type="OrthoDB" id="27823at2759"/>
<evidence type="ECO:0000256" key="1">
    <source>
        <dbReference type="ARBA" id="ARBA00004245"/>
    </source>
</evidence>
<evidence type="ECO:0000256" key="5">
    <source>
        <dbReference type="ARBA" id="ARBA00023212"/>
    </source>
</evidence>
<dbReference type="InterPro" id="IPR031160">
    <property type="entry name" value="F_BAR_dom"/>
</dbReference>
<proteinExistence type="predicted"/>
<dbReference type="CDD" id="cd00174">
    <property type="entry name" value="SH3"/>
    <property type="match status" value="1"/>
</dbReference>
<feature type="compositionally biased region" description="Polar residues" evidence="8">
    <location>
        <begin position="405"/>
        <end position="430"/>
    </location>
</feature>
<dbReference type="SMART" id="SM00326">
    <property type="entry name" value="SH3"/>
    <property type="match status" value="1"/>
</dbReference>
<comment type="subcellular location">
    <subcellularLocation>
        <location evidence="1">Cytoplasm</location>
        <location evidence="1">Cytoskeleton</location>
    </subcellularLocation>
</comment>
<keyword evidence="12" id="KW-1185">Reference proteome</keyword>
<evidence type="ECO:0000256" key="8">
    <source>
        <dbReference type="SAM" id="MobiDB-lite"/>
    </source>
</evidence>
<dbReference type="SUPFAM" id="SSF50044">
    <property type="entry name" value="SH3-domain"/>
    <property type="match status" value="1"/>
</dbReference>
<name>A0A1A0HEZ5_9ASCO</name>
<feature type="domain" description="SH3" evidence="9">
    <location>
        <begin position="609"/>
        <end position="675"/>
    </location>
</feature>
<dbReference type="Pfam" id="PF00018">
    <property type="entry name" value="SH3_1"/>
    <property type="match status" value="1"/>
</dbReference>
<feature type="region of interest" description="Disordered" evidence="8">
    <location>
        <begin position="321"/>
        <end position="359"/>
    </location>
</feature>
<dbReference type="PROSITE" id="PS50002">
    <property type="entry name" value="SH3"/>
    <property type="match status" value="1"/>
</dbReference>
<dbReference type="InterPro" id="IPR001452">
    <property type="entry name" value="SH3_domain"/>
</dbReference>
<dbReference type="RefSeq" id="XP_018713175.1">
    <property type="nucleotide sequence ID" value="XM_018856566.1"/>
</dbReference>
<dbReference type="SMART" id="SM00055">
    <property type="entry name" value="FCH"/>
    <property type="match status" value="1"/>
</dbReference>
<evidence type="ECO:0000256" key="3">
    <source>
        <dbReference type="ARBA" id="ARBA00022490"/>
    </source>
</evidence>
<feature type="domain" description="F-BAR" evidence="10">
    <location>
        <begin position="6"/>
        <end position="260"/>
    </location>
</feature>
<comment type="caution">
    <text evidence="11">The sequence shown here is derived from an EMBL/GenBank/DDBJ whole genome shotgun (WGS) entry which is preliminary data.</text>
</comment>
<evidence type="ECO:0000256" key="4">
    <source>
        <dbReference type="ARBA" id="ARBA00022553"/>
    </source>
</evidence>
<dbReference type="InterPro" id="IPR027267">
    <property type="entry name" value="AH/BAR_dom_sf"/>
</dbReference>
<gene>
    <name evidence="11" type="ORF">METBIDRAFT_35054</name>
</gene>
<dbReference type="AlphaFoldDB" id="A0A1A0HEZ5"/>
<keyword evidence="5" id="KW-0206">Cytoskeleton</keyword>
<evidence type="ECO:0000313" key="11">
    <source>
        <dbReference type="EMBL" id="OBA22694.1"/>
    </source>
</evidence>
<sequence>MPVPEKAFVNLFWGHKDDGFAAIQMKIKTSLRTVHELLNFYKEKIAIEKDYNKRLSKLSSAMTLGSGETGSLKIALDKLQNESGNMIVQNQHFISSVLLQNYEKLHQFYQMYHKNTAKIESHMLKVLQKKKDLALYLETAKEKFRVACSQQKTLTLLCQTTWGKELEKNTARLHKVQLSLQVCETTYQQAVQKYAEIHGIWVRDWSISLLNIYQLEIERIQICKLNCFAFCNHVASLCVEWDLAVDNARSTFARIGAPKDVSDFVDGYGTGSRIPVPPVYVDFLNGYDDDDSPKFTVAEFKDPDYSHILSRTFSTHSTVISKTNGAENDPQQSTKPVAKKSPPPIEKPLPPTADQVSAKKNAASTLLNIPGGHAKKLGEALQKQPSHNSNYTSATEDVFDKQPHMHNSNTLSDYSLPTNYSGHTGRSWSSPRKRLPQDVQKEINRRLQDVSEAFAAPPATHKQEKRKSVPIAKDFLIDFIAKALEDLNAGGDGDMNRFRRSVRLESETAADHHAEPLPALDFVDDSTETARRFDSIKFRSPGSKLNSHTLPARSMPYTVTDDNSLDTVVKKAPANASPMQTRSLLQSPTKSYMNLLKIVAQMTPVTRNKYETKAVAKYNYVAREQGELSFKKGWHMFIIHKQEDNWYVCELGENCGKERGSVGLVPYNYIVEGDRVF</sequence>
<dbReference type="PANTHER" id="PTHR23065:SF7">
    <property type="entry name" value="NOSTRIN, ISOFORM H"/>
    <property type="match status" value="1"/>
</dbReference>
<dbReference type="GO" id="GO:0005543">
    <property type="term" value="F:phospholipid binding"/>
    <property type="evidence" value="ECO:0007669"/>
    <property type="project" value="TreeGrafter"/>
</dbReference>
<dbReference type="EMBL" id="LXTC01000001">
    <property type="protein sequence ID" value="OBA22694.1"/>
    <property type="molecule type" value="Genomic_DNA"/>
</dbReference>
<dbReference type="PANTHER" id="PTHR23065">
    <property type="entry name" value="PROLINE-SERINE-THREONINE PHOSPHATASE INTERACTING PROTEIN 1"/>
    <property type="match status" value="1"/>
</dbReference>
<dbReference type="Proteomes" id="UP000092555">
    <property type="component" value="Unassembled WGS sequence"/>
</dbReference>
<feature type="compositionally biased region" description="Pro residues" evidence="8">
    <location>
        <begin position="341"/>
        <end position="351"/>
    </location>
</feature>
<protein>
    <recommendedName>
        <fullName evidence="13">FCH-domain-containing protein</fullName>
    </recommendedName>
</protein>
<dbReference type="Pfam" id="PF00611">
    <property type="entry name" value="FCH"/>
    <property type="match status" value="1"/>
</dbReference>
<accession>A0A1A0HEZ5</accession>
<feature type="compositionally biased region" description="Polar residues" evidence="8">
    <location>
        <begin position="321"/>
        <end position="335"/>
    </location>
</feature>
<evidence type="ECO:0000259" key="10">
    <source>
        <dbReference type="PROSITE" id="PS51741"/>
    </source>
</evidence>
<reference evidence="11 12" key="1">
    <citation type="submission" date="2016-05" db="EMBL/GenBank/DDBJ databases">
        <title>Comparative genomics of biotechnologically important yeasts.</title>
        <authorList>
            <consortium name="DOE Joint Genome Institute"/>
            <person name="Riley R."/>
            <person name="Haridas S."/>
            <person name="Wolfe K.H."/>
            <person name="Lopes M.R."/>
            <person name="Hittinger C.T."/>
            <person name="Goker M."/>
            <person name="Salamov A."/>
            <person name="Wisecaver J."/>
            <person name="Long T.M."/>
            <person name="Aerts A.L."/>
            <person name="Barry K."/>
            <person name="Choi C."/>
            <person name="Clum A."/>
            <person name="Coughlan A.Y."/>
            <person name="Deshpande S."/>
            <person name="Douglass A.P."/>
            <person name="Hanson S.J."/>
            <person name="Klenk H.-P."/>
            <person name="LaButti K."/>
            <person name="Lapidus A."/>
            <person name="Lindquist E."/>
            <person name="Lipzen A."/>
            <person name="Meier-kolthoff J.P."/>
            <person name="Ohm R.A."/>
            <person name="Otillar R.P."/>
            <person name="Pangilinan J."/>
            <person name="Peng Y."/>
            <person name="Rokas A."/>
            <person name="Rosa C.A."/>
            <person name="Scheuner C."/>
            <person name="Sibirny A.A."/>
            <person name="Slot J.C."/>
            <person name="Stielow J.B."/>
            <person name="Sun H."/>
            <person name="Kurtzman C.P."/>
            <person name="Blackwell M."/>
            <person name="Grigoriev I.V."/>
            <person name="Jeffries T.W."/>
        </authorList>
    </citation>
    <scope>NUCLEOTIDE SEQUENCE [LARGE SCALE GENOMIC DNA]</scope>
    <source>
        <strain evidence="11 12">NRRL YB-4993</strain>
    </source>
</reference>
<dbReference type="GO" id="GO:0030036">
    <property type="term" value="P:actin cytoskeleton organization"/>
    <property type="evidence" value="ECO:0007669"/>
    <property type="project" value="UniProtKB-ARBA"/>
</dbReference>
<dbReference type="GO" id="GO:0120104">
    <property type="term" value="C:mitotic actomyosin contractile ring, proximal layer"/>
    <property type="evidence" value="ECO:0007669"/>
    <property type="project" value="TreeGrafter"/>
</dbReference>
<dbReference type="PROSITE" id="PS51741">
    <property type="entry name" value="F_BAR"/>
    <property type="match status" value="1"/>
</dbReference>
<dbReference type="InterPro" id="IPR001060">
    <property type="entry name" value="FCH_dom"/>
</dbReference>
<evidence type="ECO:0000256" key="7">
    <source>
        <dbReference type="PROSITE-ProRule" id="PRU01077"/>
    </source>
</evidence>
<dbReference type="GO" id="GO:0009898">
    <property type="term" value="C:cytoplasmic side of plasma membrane"/>
    <property type="evidence" value="ECO:0007669"/>
    <property type="project" value="TreeGrafter"/>
</dbReference>
<dbReference type="Gene3D" id="2.30.30.40">
    <property type="entry name" value="SH3 Domains"/>
    <property type="match status" value="1"/>
</dbReference>
<dbReference type="GeneID" id="30029542"/>
<organism evidence="11 12">
    <name type="scientific">Metschnikowia bicuspidata var. bicuspidata NRRL YB-4993</name>
    <dbReference type="NCBI Taxonomy" id="869754"/>
    <lineage>
        <taxon>Eukaryota</taxon>
        <taxon>Fungi</taxon>
        <taxon>Dikarya</taxon>
        <taxon>Ascomycota</taxon>
        <taxon>Saccharomycotina</taxon>
        <taxon>Pichiomycetes</taxon>
        <taxon>Metschnikowiaceae</taxon>
        <taxon>Metschnikowia</taxon>
    </lineage>
</organism>
<dbReference type="STRING" id="869754.A0A1A0HEZ5"/>
<keyword evidence="4" id="KW-0597">Phosphoprotein</keyword>
<evidence type="ECO:0008006" key="13">
    <source>
        <dbReference type="Google" id="ProtNLM"/>
    </source>
</evidence>
<evidence type="ECO:0000256" key="2">
    <source>
        <dbReference type="ARBA" id="ARBA00022443"/>
    </source>
</evidence>
<dbReference type="InterPro" id="IPR036028">
    <property type="entry name" value="SH3-like_dom_sf"/>
</dbReference>
<feature type="region of interest" description="Disordered" evidence="8">
    <location>
        <begin position="405"/>
        <end position="435"/>
    </location>
</feature>
<dbReference type="SUPFAM" id="SSF103657">
    <property type="entry name" value="BAR/IMD domain-like"/>
    <property type="match status" value="1"/>
</dbReference>
<evidence type="ECO:0000313" key="12">
    <source>
        <dbReference type="Proteomes" id="UP000092555"/>
    </source>
</evidence>
<keyword evidence="2 6" id="KW-0728">SH3 domain</keyword>
<keyword evidence="3" id="KW-0963">Cytoplasm</keyword>